<dbReference type="InterPro" id="IPR006311">
    <property type="entry name" value="TAT_signal"/>
</dbReference>
<feature type="chain" id="PRO_5021352014" evidence="4">
    <location>
        <begin position="34"/>
        <end position="224"/>
    </location>
</feature>
<dbReference type="RefSeq" id="WP_141148288.1">
    <property type="nucleotide sequence ID" value="NZ_VHLG01000003.1"/>
</dbReference>
<name>A0A506UD39_9HYPH</name>
<comment type="function">
    <text evidence="1">May be required for disulfide bond formation in some proteins.</text>
</comment>
<dbReference type="Gene3D" id="1.10.40.80">
    <property type="match status" value="1"/>
</dbReference>
<dbReference type="SUPFAM" id="SSF52833">
    <property type="entry name" value="Thioredoxin-like"/>
    <property type="match status" value="1"/>
</dbReference>
<gene>
    <name evidence="6" type="ORF">FJU08_07105</name>
</gene>
<evidence type="ECO:0000259" key="5">
    <source>
        <dbReference type="PROSITE" id="PS51352"/>
    </source>
</evidence>
<keyword evidence="7" id="KW-1185">Reference proteome</keyword>
<evidence type="ECO:0000313" key="7">
    <source>
        <dbReference type="Proteomes" id="UP000318801"/>
    </source>
</evidence>
<dbReference type="PROSITE" id="PS51352">
    <property type="entry name" value="THIOREDOXIN_2"/>
    <property type="match status" value="1"/>
</dbReference>
<feature type="signal peptide" evidence="4">
    <location>
        <begin position="1"/>
        <end position="33"/>
    </location>
</feature>
<reference evidence="6 7" key="1">
    <citation type="submission" date="2019-06" db="EMBL/GenBank/DDBJ databases">
        <authorList>
            <person name="Li M."/>
        </authorList>
    </citation>
    <scope>NUCLEOTIDE SEQUENCE [LARGE SCALE GENOMIC DNA]</scope>
    <source>
        <strain evidence="6 7">BGMRC2036</strain>
    </source>
</reference>
<organism evidence="6 7">
    <name type="scientific">Martelella alba</name>
    <dbReference type="NCBI Taxonomy" id="2590451"/>
    <lineage>
        <taxon>Bacteria</taxon>
        <taxon>Pseudomonadati</taxon>
        <taxon>Pseudomonadota</taxon>
        <taxon>Alphaproteobacteria</taxon>
        <taxon>Hyphomicrobiales</taxon>
        <taxon>Aurantimonadaceae</taxon>
        <taxon>Martelella</taxon>
    </lineage>
</organism>
<dbReference type="GO" id="GO:0015036">
    <property type="term" value="F:disulfide oxidoreductase activity"/>
    <property type="evidence" value="ECO:0007669"/>
    <property type="project" value="UniProtKB-ARBA"/>
</dbReference>
<dbReference type="Pfam" id="PF13462">
    <property type="entry name" value="Thioredoxin_4"/>
    <property type="match status" value="1"/>
</dbReference>
<accession>A0A506UD39</accession>
<dbReference type="PANTHER" id="PTHR13887">
    <property type="entry name" value="GLUTATHIONE S-TRANSFERASE KAPPA"/>
    <property type="match status" value="1"/>
</dbReference>
<evidence type="ECO:0000256" key="4">
    <source>
        <dbReference type="SAM" id="SignalP"/>
    </source>
</evidence>
<dbReference type="PANTHER" id="PTHR13887:SF56">
    <property type="entry name" value="THIOREDOXIN-LIKE REDUCTASE RV2466C"/>
    <property type="match status" value="1"/>
</dbReference>
<dbReference type="InterPro" id="IPR017937">
    <property type="entry name" value="Thioredoxin_CS"/>
</dbReference>
<evidence type="ECO:0000256" key="3">
    <source>
        <dbReference type="ARBA" id="ARBA00023284"/>
    </source>
</evidence>
<comment type="caution">
    <text evidence="6">The sequence shown here is derived from an EMBL/GenBank/DDBJ whole genome shotgun (WGS) entry which is preliminary data.</text>
</comment>
<keyword evidence="4" id="KW-0732">Signal</keyword>
<dbReference type="InterPro" id="IPR036249">
    <property type="entry name" value="Thioredoxin-like_sf"/>
</dbReference>
<dbReference type="Proteomes" id="UP000318801">
    <property type="component" value="Unassembled WGS sequence"/>
</dbReference>
<evidence type="ECO:0000256" key="1">
    <source>
        <dbReference type="ARBA" id="ARBA00003565"/>
    </source>
</evidence>
<proteinExistence type="inferred from homology"/>
<keyword evidence="3" id="KW-0676">Redox-active center</keyword>
<dbReference type="PROSITE" id="PS00194">
    <property type="entry name" value="THIOREDOXIN_1"/>
    <property type="match status" value="1"/>
</dbReference>
<dbReference type="InterPro" id="IPR013766">
    <property type="entry name" value="Thioredoxin_domain"/>
</dbReference>
<dbReference type="PROSITE" id="PS51318">
    <property type="entry name" value="TAT"/>
    <property type="match status" value="1"/>
</dbReference>
<dbReference type="Gene3D" id="3.40.30.10">
    <property type="entry name" value="Glutaredoxin"/>
    <property type="match status" value="1"/>
</dbReference>
<evidence type="ECO:0000256" key="2">
    <source>
        <dbReference type="ARBA" id="ARBA00005791"/>
    </source>
</evidence>
<dbReference type="AlphaFoldDB" id="A0A506UD39"/>
<feature type="domain" description="Thioredoxin" evidence="5">
    <location>
        <begin position="25"/>
        <end position="224"/>
    </location>
</feature>
<dbReference type="EMBL" id="VHLG01000003">
    <property type="protein sequence ID" value="TPW31518.1"/>
    <property type="molecule type" value="Genomic_DNA"/>
</dbReference>
<evidence type="ECO:0000313" key="6">
    <source>
        <dbReference type="EMBL" id="TPW31518.1"/>
    </source>
</evidence>
<comment type="similarity">
    <text evidence="2">Belongs to the thioredoxin family. DsbA subfamily.</text>
</comment>
<dbReference type="OrthoDB" id="8478320at2"/>
<protein>
    <submittedName>
        <fullName evidence="6">DsbA family protein</fullName>
    </submittedName>
</protein>
<sequence>MPEIQMTKRTLLGGLAMGSLGTALLSTGGTAFAEDVKLPDSIGKVDMAEALKPGPLPEIAEGDENAPVKIIEYYSLTCPHCENFQKVTYPAIKKDYIDTGKVYYLFREFPFDPRAMAGFMLARCAPNGKYLPFVDLMFSQQRTWATAEDGSAAMLQMAKLAGFTQESFQACLTDQKLLDDVNTIRDRAEKEFGVNATPTFLINGEKYAGDMPVDTMSALINSML</sequence>
<dbReference type="InterPro" id="IPR012336">
    <property type="entry name" value="Thioredoxin-like_fold"/>
</dbReference>